<dbReference type="PANTHER" id="PTHR43761:SF1">
    <property type="entry name" value="D-ISOMER SPECIFIC 2-HYDROXYACID DEHYDROGENASE CATALYTIC DOMAIN-CONTAINING PROTEIN-RELATED"/>
    <property type="match status" value="1"/>
</dbReference>
<comment type="caution">
    <text evidence="5">The sequence shown here is derived from an EMBL/GenBank/DDBJ whole genome shotgun (WGS) entry which is preliminary data.</text>
</comment>
<keyword evidence="3" id="KW-0520">NAD</keyword>
<dbReference type="SUPFAM" id="SSF51735">
    <property type="entry name" value="NAD(P)-binding Rossmann-fold domains"/>
    <property type="match status" value="1"/>
</dbReference>
<protein>
    <submittedName>
        <fullName evidence="5">NAD(P)-binding domain-containing protein</fullName>
    </submittedName>
</protein>
<feature type="domain" description="D-isomer specific 2-hydroxyacid dehydrogenase NAD-binding" evidence="4">
    <location>
        <begin position="178"/>
        <end position="332"/>
    </location>
</feature>
<dbReference type="EMBL" id="JANCLU010000007">
    <property type="protein sequence ID" value="MCP8938748.1"/>
    <property type="molecule type" value="Genomic_DNA"/>
</dbReference>
<evidence type="ECO:0000313" key="5">
    <source>
        <dbReference type="EMBL" id="MCP8938748.1"/>
    </source>
</evidence>
<dbReference type="PANTHER" id="PTHR43761">
    <property type="entry name" value="D-ISOMER SPECIFIC 2-HYDROXYACID DEHYDROGENASE FAMILY PROTEIN (AFU_ORTHOLOGUE AFUA_1G13630)"/>
    <property type="match status" value="1"/>
</dbReference>
<organism evidence="5 6">
    <name type="scientific">Alsobacter ponti</name>
    <dbReference type="NCBI Taxonomy" id="2962936"/>
    <lineage>
        <taxon>Bacteria</taxon>
        <taxon>Pseudomonadati</taxon>
        <taxon>Pseudomonadota</taxon>
        <taxon>Alphaproteobacteria</taxon>
        <taxon>Hyphomicrobiales</taxon>
        <taxon>Alsobacteraceae</taxon>
        <taxon>Alsobacter</taxon>
    </lineage>
</organism>
<accession>A0ABT1LEU3</accession>
<dbReference type="Pfam" id="PF02826">
    <property type="entry name" value="2-Hacid_dh_C"/>
    <property type="match status" value="1"/>
</dbReference>
<dbReference type="InterPro" id="IPR006140">
    <property type="entry name" value="D-isomer_DH_NAD-bd"/>
</dbReference>
<evidence type="ECO:0000259" key="4">
    <source>
        <dbReference type="Pfam" id="PF02826"/>
    </source>
</evidence>
<proteinExistence type="inferred from homology"/>
<dbReference type="InterPro" id="IPR036291">
    <property type="entry name" value="NAD(P)-bd_dom_sf"/>
</dbReference>
<dbReference type="SUPFAM" id="SSF52283">
    <property type="entry name" value="Formate/glycerate dehydrogenase catalytic domain-like"/>
    <property type="match status" value="1"/>
</dbReference>
<comment type="similarity">
    <text evidence="1">Belongs to the D-isomer specific 2-hydroxyacid dehydrogenase family.</text>
</comment>
<reference evidence="5 6" key="1">
    <citation type="submission" date="2022-07" db="EMBL/GenBank/DDBJ databases">
        <authorList>
            <person name="Li W.-J."/>
            <person name="Deng Q.-Q."/>
        </authorList>
    </citation>
    <scope>NUCLEOTIDE SEQUENCE [LARGE SCALE GENOMIC DNA]</scope>
    <source>
        <strain evidence="5 6">SYSU M60028</strain>
    </source>
</reference>
<name>A0ABT1LEU3_9HYPH</name>
<gene>
    <name evidence="5" type="ORF">NK718_09505</name>
</gene>
<dbReference type="InterPro" id="IPR050418">
    <property type="entry name" value="D-iso_2-hydroxyacid_DH_PdxB"/>
</dbReference>
<keyword evidence="2" id="KW-0560">Oxidoreductase</keyword>
<evidence type="ECO:0000256" key="1">
    <source>
        <dbReference type="ARBA" id="ARBA00005854"/>
    </source>
</evidence>
<evidence type="ECO:0000256" key="2">
    <source>
        <dbReference type="ARBA" id="ARBA00023002"/>
    </source>
</evidence>
<evidence type="ECO:0000313" key="6">
    <source>
        <dbReference type="Proteomes" id="UP001205890"/>
    </source>
</evidence>
<sequence>MTRIVIEDDAVLRLAGVLLDPATDPERRAAFAAYVRHDCPDFDAWSAQARQRFAGIAGADVVFVRDGAELLAALPGAEAVILEDLPFGPDELASATSLKVVQRFGTVLRGIDLDACRQRGVTVLSLRRRTNIAVAEHAFAMLMALCKRLHQISNLVTDERLRAAGFAPGPFDTRHTASANWGRVAGLRTLHGSRLGLIGFGEIGREMARLAVGAGMDVGYFQRTRLSAEEEAALGVQFRPWDEILSTSDVLSVHVPKTVQNLLDSAAIARMKPGAFLINVARAGAVDRTALLDGLRSGRIAGAGLDVHYVEPVPPDDEFLALPSVILTPHLAGGSRMNGLQDMSDMLAGLALALRPRTGQATPQALDGERQ</sequence>
<keyword evidence="6" id="KW-1185">Reference proteome</keyword>
<evidence type="ECO:0000256" key="3">
    <source>
        <dbReference type="ARBA" id="ARBA00023027"/>
    </source>
</evidence>
<dbReference type="Proteomes" id="UP001205890">
    <property type="component" value="Unassembled WGS sequence"/>
</dbReference>
<dbReference type="RefSeq" id="WP_254740971.1">
    <property type="nucleotide sequence ID" value="NZ_JANCLU010000007.1"/>
</dbReference>
<dbReference type="Gene3D" id="3.40.50.720">
    <property type="entry name" value="NAD(P)-binding Rossmann-like Domain"/>
    <property type="match status" value="2"/>
</dbReference>